<dbReference type="SUPFAM" id="SSF56112">
    <property type="entry name" value="Protein kinase-like (PK-like)"/>
    <property type="match status" value="1"/>
</dbReference>
<evidence type="ECO:0000313" key="3">
    <source>
        <dbReference type="EMBL" id="QBK24693.1"/>
    </source>
</evidence>
<dbReference type="AlphaFoldDB" id="A0A4P6UNW2"/>
<feature type="domain" description="Protein kinase" evidence="2">
    <location>
        <begin position="24"/>
        <end position="256"/>
    </location>
</feature>
<dbReference type="Pfam" id="PF00069">
    <property type="entry name" value="Pkinase"/>
    <property type="match status" value="1"/>
</dbReference>
<dbReference type="Gene3D" id="1.10.510.10">
    <property type="entry name" value="Transferase(Phosphotransferase) domain 1"/>
    <property type="match status" value="1"/>
</dbReference>
<keyword evidence="3" id="KW-0418">Kinase</keyword>
<keyword evidence="1" id="KW-0547">Nucleotide-binding</keyword>
<dbReference type="PROSITE" id="PS50011">
    <property type="entry name" value="PROTEIN_KINASE_DOM"/>
    <property type="match status" value="1"/>
</dbReference>
<sequence length="256" mass="30255">MIRDYLENKYHQLFKQYIDEQTNFTFLKVLGFGAYGIVYLLKEEQTGKKYVLKRLKSKHHNSKKVRQRFEKEIQILKEIRLSFVPSVIASGEIENIPYFVMDYMEGRTFEQSIFEEGNVYSLPESIHIFKMLLKMVIQIHQKGIVHRDLRIPNVLIHQGKLSIIDFGLATYINPQENIEKVKNPKKAENHCSDLYFLGHFLLFLLYSSYTPNERKEKCWQEELQLPSEVKNYIERLLLIQAPFSSAEEALFSIPNV</sequence>
<dbReference type="RefSeq" id="WP_208650966.1">
    <property type="nucleotide sequence ID" value="NZ_CP036528.1"/>
</dbReference>
<dbReference type="Proteomes" id="UP000291151">
    <property type="component" value="Chromosome"/>
</dbReference>
<dbReference type="PROSITE" id="PS00107">
    <property type="entry name" value="PROTEIN_KINASE_ATP"/>
    <property type="match status" value="1"/>
</dbReference>
<dbReference type="InterPro" id="IPR017441">
    <property type="entry name" value="Protein_kinase_ATP_BS"/>
</dbReference>
<organism evidence="3 4">
    <name type="scientific">Ureibacillus thermophilus</name>
    <dbReference type="NCBI Taxonomy" id="367743"/>
    <lineage>
        <taxon>Bacteria</taxon>
        <taxon>Bacillati</taxon>
        <taxon>Bacillota</taxon>
        <taxon>Bacilli</taxon>
        <taxon>Bacillales</taxon>
        <taxon>Caryophanaceae</taxon>
        <taxon>Ureibacillus</taxon>
    </lineage>
</organism>
<evidence type="ECO:0000256" key="1">
    <source>
        <dbReference type="PROSITE-ProRule" id="PRU10141"/>
    </source>
</evidence>
<dbReference type="InterPro" id="IPR011009">
    <property type="entry name" value="Kinase-like_dom_sf"/>
</dbReference>
<dbReference type="EMBL" id="CP036528">
    <property type="protein sequence ID" value="QBK24693.1"/>
    <property type="molecule type" value="Genomic_DNA"/>
</dbReference>
<dbReference type="GO" id="GO:0004674">
    <property type="term" value="F:protein serine/threonine kinase activity"/>
    <property type="evidence" value="ECO:0007669"/>
    <property type="project" value="UniProtKB-KW"/>
</dbReference>
<protein>
    <submittedName>
        <fullName evidence="3">Serine/threonine protein kinase</fullName>
    </submittedName>
</protein>
<reference evidence="3 4" key="1">
    <citation type="submission" date="2019-02" db="EMBL/GenBank/DDBJ databases">
        <title>Ureibacillus thermophilus.</title>
        <authorList>
            <person name="Sunny J.S."/>
            <person name="Natarajan A."/>
            <person name="Saleena L.M."/>
        </authorList>
    </citation>
    <scope>NUCLEOTIDE SEQUENCE [LARGE SCALE GENOMIC DNA]</scope>
    <source>
        <strain evidence="3 4">LM102</strain>
    </source>
</reference>
<dbReference type="GO" id="GO:0004713">
    <property type="term" value="F:protein tyrosine kinase activity"/>
    <property type="evidence" value="ECO:0007669"/>
    <property type="project" value="InterPro"/>
</dbReference>
<gene>
    <name evidence="3" type="ORF">DKZ56_01530</name>
</gene>
<dbReference type="InterPro" id="IPR000719">
    <property type="entry name" value="Prot_kinase_dom"/>
</dbReference>
<keyword evidence="4" id="KW-1185">Reference proteome</keyword>
<evidence type="ECO:0000313" key="4">
    <source>
        <dbReference type="Proteomes" id="UP000291151"/>
    </source>
</evidence>
<dbReference type="InterPro" id="IPR020635">
    <property type="entry name" value="Tyr_kinase_cat_dom"/>
</dbReference>
<dbReference type="PANTHER" id="PTHR24347">
    <property type="entry name" value="SERINE/THREONINE-PROTEIN KINASE"/>
    <property type="match status" value="1"/>
</dbReference>
<keyword evidence="1" id="KW-0067">ATP-binding</keyword>
<dbReference type="SMART" id="SM00219">
    <property type="entry name" value="TyrKc"/>
    <property type="match status" value="1"/>
</dbReference>
<evidence type="ECO:0000259" key="2">
    <source>
        <dbReference type="PROSITE" id="PS50011"/>
    </source>
</evidence>
<dbReference type="GO" id="GO:0005524">
    <property type="term" value="F:ATP binding"/>
    <property type="evidence" value="ECO:0007669"/>
    <property type="project" value="UniProtKB-UniRule"/>
</dbReference>
<accession>A0A4P6UNW2</accession>
<keyword evidence="3" id="KW-0723">Serine/threonine-protein kinase</keyword>
<name>A0A4P6UNW2_9BACL</name>
<dbReference type="KEGG" id="uth:DKZ56_01530"/>
<proteinExistence type="predicted"/>
<feature type="binding site" evidence="1">
    <location>
        <position position="53"/>
    </location>
    <ligand>
        <name>ATP</name>
        <dbReference type="ChEBI" id="CHEBI:30616"/>
    </ligand>
</feature>
<keyword evidence="3" id="KW-0808">Transferase</keyword>